<evidence type="ECO:0000313" key="2">
    <source>
        <dbReference type="EMBL" id="KHG10469.1"/>
    </source>
</evidence>
<reference evidence="3" key="1">
    <citation type="submission" date="2014-09" db="EMBL/GenBank/DDBJ databases">
        <authorList>
            <person name="Mudge J."/>
            <person name="Ramaraj T."/>
            <person name="Lindquist I.E."/>
            <person name="Bharti A.K."/>
            <person name="Sundararajan A."/>
            <person name="Cameron C.T."/>
            <person name="Woodward J.E."/>
            <person name="May G.D."/>
            <person name="Brubaker C."/>
            <person name="Broadhvest J."/>
            <person name="Wilkins T.A."/>
        </authorList>
    </citation>
    <scope>NUCLEOTIDE SEQUENCE</scope>
    <source>
        <strain evidence="3">cv. AKA8401</strain>
    </source>
</reference>
<proteinExistence type="predicted"/>
<dbReference type="AlphaFoldDB" id="A0A0B0NF75"/>
<sequence length="61" mass="7167">MTQRLPLHLLNILLQNHPFASLIFSRQFPWKQGKNRERTRKTGSADELNRGDFDGMSELKK</sequence>
<evidence type="ECO:0000256" key="1">
    <source>
        <dbReference type="SAM" id="MobiDB-lite"/>
    </source>
</evidence>
<organism evidence="2 3">
    <name type="scientific">Gossypium arboreum</name>
    <name type="common">Tree cotton</name>
    <name type="synonym">Gossypium nanking</name>
    <dbReference type="NCBI Taxonomy" id="29729"/>
    <lineage>
        <taxon>Eukaryota</taxon>
        <taxon>Viridiplantae</taxon>
        <taxon>Streptophyta</taxon>
        <taxon>Embryophyta</taxon>
        <taxon>Tracheophyta</taxon>
        <taxon>Spermatophyta</taxon>
        <taxon>Magnoliopsida</taxon>
        <taxon>eudicotyledons</taxon>
        <taxon>Gunneridae</taxon>
        <taxon>Pentapetalae</taxon>
        <taxon>rosids</taxon>
        <taxon>malvids</taxon>
        <taxon>Malvales</taxon>
        <taxon>Malvaceae</taxon>
        <taxon>Malvoideae</taxon>
        <taxon>Gossypium</taxon>
    </lineage>
</organism>
<dbReference type="EMBL" id="KN393934">
    <property type="protein sequence ID" value="KHG10469.1"/>
    <property type="molecule type" value="Genomic_DNA"/>
</dbReference>
<name>A0A0B0NF75_GOSAR</name>
<evidence type="ECO:0000313" key="3">
    <source>
        <dbReference type="Proteomes" id="UP000032142"/>
    </source>
</evidence>
<dbReference type="Proteomes" id="UP000032142">
    <property type="component" value="Unassembled WGS sequence"/>
</dbReference>
<feature type="compositionally biased region" description="Basic and acidic residues" evidence="1">
    <location>
        <begin position="43"/>
        <end position="61"/>
    </location>
</feature>
<keyword evidence="3" id="KW-1185">Reference proteome</keyword>
<accession>A0A0B0NF75</accession>
<feature type="region of interest" description="Disordered" evidence="1">
    <location>
        <begin position="31"/>
        <end position="61"/>
    </location>
</feature>
<gene>
    <name evidence="2" type="ORF">F383_37347</name>
</gene>
<protein>
    <submittedName>
        <fullName evidence="2">Uncharacterized protein</fullName>
    </submittedName>
</protein>